<evidence type="ECO:0000313" key="1">
    <source>
        <dbReference type="EMBL" id="GAA4015406.1"/>
    </source>
</evidence>
<organism evidence="1 2">
    <name type="scientific">Sphingomonas swuensis</name>
    <dbReference type="NCBI Taxonomy" id="977800"/>
    <lineage>
        <taxon>Bacteria</taxon>
        <taxon>Pseudomonadati</taxon>
        <taxon>Pseudomonadota</taxon>
        <taxon>Alphaproteobacteria</taxon>
        <taxon>Sphingomonadales</taxon>
        <taxon>Sphingomonadaceae</taxon>
        <taxon>Sphingomonas</taxon>
    </lineage>
</organism>
<comment type="caution">
    <text evidence="1">The sequence shown here is derived from an EMBL/GenBank/DDBJ whole genome shotgun (WGS) entry which is preliminary data.</text>
</comment>
<sequence>MSRPAITARPQAEIDRRALRKRIAATFAASLAFLAAGCAHTRYVTVSCVTPEQAKALKNAKPGKVGSQLTGKADSDIRLVSGRLVRVEAWGDGLMHVIEGCAARQD</sequence>
<name>A0ABP7SRN1_9SPHN</name>
<accession>A0ABP7SRN1</accession>
<reference evidence="2" key="1">
    <citation type="journal article" date="2019" name="Int. J. Syst. Evol. Microbiol.">
        <title>The Global Catalogue of Microorganisms (GCM) 10K type strain sequencing project: providing services to taxonomists for standard genome sequencing and annotation.</title>
        <authorList>
            <consortium name="The Broad Institute Genomics Platform"/>
            <consortium name="The Broad Institute Genome Sequencing Center for Infectious Disease"/>
            <person name="Wu L."/>
            <person name="Ma J."/>
        </authorList>
    </citation>
    <scope>NUCLEOTIDE SEQUENCE [LARGE SCALE GENOMIC DNA]</scope>
    <source>
        <strain evidence="2">JCM 17563</strain>
    </source>
</reference>
<dbReference type="Proteomes" id="UP001500235">
    <property type="component" value="Unassembled WGS sequence"/>
</dbReference>
<dbReference type="EMBL" id="BAABBQ010000001">
    <property type="protein sequence ID" value="GAA4015406.1"/>
    <property type="molecule type" value="Genomic_DNA"/>
</dbReference>
<gene>
    <name evidence="1" type="ORF">GCM10022280_12680</name>
</gene>
<keyword evidence="2" id="KW-1185">Reference proteome</keyword>
<evidence type="ECO:0008006" key="3">
    <source>
        <dbReference type="Google" id="ProtNLM"/>
    </source>
</evidence>
<protein>
    <recommendedName>
        <fullName evidence="3">Lipoprotein</fullName>
    </recommendedName>
</protein>
<evidence type="ECO:0000313" key="2">
    <source>
        <dbReference type="Proteomes" id="UP001500235"/>
    </source>
</evidence>
<proteinExistence type="predicted"/>